<evidence type="ECO:0000256" key="1">
    <source>
        <dbReference type="SAM" id="MobiDB-lite"/>
    </source>
</evidence>
<dbReference type="Gramene" id="Manes.01G059400.7.v8.1">
    <property type="protein sequence ID" value="Manes.01G059400.7.v8.1.CDS"/>
    <property type="gene ID" value="Manes.01G059400.v8.1"/>
</dbReference>
<feature type="region of interest" description="Disordered" evidence="1">
    <location>
        <begin position="180"/>
        <end position="200"/>
    </location>
</feature>
<feature type="compositionally biased region" description="Low complexity" evidence="1">
    <location>
        <begin position="12"/>
        <end position="22"/>
    </location>
</feature>
<dbReference type="STRING" id="3983.A0A2C9WI90"/>
<comment type="caution">
    <text evidence="4">The sequence shown here is derived from an EMBL/GenBank/DDBJ whole genome shotgun (WGS) entry which is preliminary data.</text>
</comment>
<dbReference type="PANTHER" id="PTHR47212">
    <property type="entry name" value="ADHESIN-LIKE PROTEIN, PUTATIVE (DUF3741)-RELATED"/>
    <property type="match status" value="1"/>
</dbReference>
<dbReference type="Gramene" id="Manes.01G059400.23.v8.1">
    <property type="protein sequence ID" value="Manes.01G059400.23.v8.1.CDS"/>
    <property type="gene ID" value="Manes.01G059400.v8.1"/>
</dbReference>
<dbReference type="Gramene" id="Manes.01G059400.5.v8.1">
    <property type="protein sequence ID" value="Manes.01G059400.5.v8.1.CDS"/>
    <property type="gene ID" value="Manes.01G059400.v8.1"/>
</dbReference>
<dbReference type="Gramene" id="Manes.01G059400.3.v8.1">
    <property type="protein sequence ID" value="Manes.01G059400.3.v8.1.CDS"/>
    <property type="gene ID" value="Manes.01G059400.v8.1"/>
</dbReference>
<dbReference type="Pfam" id="PF14309">
    <property type="entry name" value="DUF4378"/>
    <property type="match status" value="1"/>
</dbReference>
<dbReference type="EMBL" id="CM004387">
    <property type="protein sequence ID" value="OAY59785.1"/>
    <property type="molecule type" value="Genomic_DNA"/>
</dbReference>
<organism evidence="4 5">
    <name type="scientific">Manihot esculenta</name>
    <name type="common">Cassava</name>
    <name type="synonym">Jatropha manihot</name>
    <dbReference type="NCBI Taxonomy" id="3983"/>
    <lineage>
        <taxon>Eukaryota</taxon>
        <taxon>Viridiplantae</taxon>
        <taxon>Streptophyta</taxon>
        <taxon>Embryophyta</taxon>
        <taxon>Tracheophyta</taxon>
        <taxon>Spermatophyta</taxon>
        <taxon>Magnoliopsida</taxon>
        <taxon>eudicotyledons</taxon>
        <taxon>Gunneridae</taxon>
        <taxon>Pentapetalae</taxon>
        <taxon>rosids</taxon>
        <taxon>fabids</taxon>
        <taxon>Malpighiales</taxon>
        <taxon>Euphorbiaceae</taxon>
        <taxon>Crotonoideae</taxon>
        <taxon>Manihoteae</taxon>
        <taxon>Manihot</taxon>
    </lineage>
</organism>
<feature type="region of interest" description="Disordered" evidence="1">
    <location>
        <begin position="581"/>
        <end position="612"/>
    </location>
</feature>
<evidence type="ECO:0000259" key="2">
    <source>
        <dbReference type="Pfam" id="PF12552"/>
    </source>
</evidence>
<evidence type="ECO:0000313" key="4">
    <source>
        <dbReference type="EMBL" id="OAY59785.1"/>
    </source>
</evidence>
<feature type="region of interest" description="Disordered" evidence="1">
    <location>
        <begin position="423"/>
        <end position="444"/>
    </location>
</feature>
<dbReference type="PANTHER" id="PTHR47212:SF2">
    <property type="entry name" value="DUF3741 DOMAIN-CONTAINING PROTEIN"/>
    <property type="match status" value="1"/>
</dbReference>
<feature type="compositionally biased region" description="Pro residues" evidence="1">
    <location>
        <begin position="23"/>
        <end position="32"/>
    </location>
</feature>
<feature type="compositionally biased region" description="Polar residues" evidence="1">
    <location>
        <begin position="471"/>
        <end position="482"/>
    </location>
</feature>
<dbReference type="OrthoDB" id="952876at2759"/>
<accession>A0A2C9WI90</accession>
<dbReference type="OMA" id="WLNIQVD"/>
<keyword evidence="5" id="KW-1185">Reference proteome</keyword>
<protein>
    <recommendedName>
        <fullName evidence="6">DUF4378 domain-containing protein</fullName>
    </recommendedName>
</protein>
<reference evidence="5" key="1">
    <citation type="journal article" date="2016" name="Nat. Biotechnol.">
        <title>Sequencing wild and cultivated cassava and related species reveals extensive interspecific hybridization and genetic diversity.</title>
        <authorList>
            <person name="Bredeson J.V."/>
            <person name="Lyons J.B."/>
            <person name="Prochnik S.E."/>
            <person name="Wu G.A."/>
            <person name="Ha C.M."/>
            <person name="Edsinger-Gonzales E."/>
            <person name="Grimwood J."/>
            <person name="Schmutz J."/>
            <person name="Rabbi I.Y."/>
            <person name="Egesi C."/>
            <person name="Nauluvula P."/>
            <person name="Lebot V."/>
            <person name="Ndunguru J."/>
            <person name="Mkamilo G."/>
            <person name="Bart R.S."/>
            <person name="Setter T.L."/>
            <person name="Gleadow R.M."/>
            <person name="Kulakow P."/>
            <person name="Ferguson M.E."/>
            <person name="Rounsley S."/>
            <person name="Rokhsar D.S."/>
        </authorList>
    </citation>
    <scope>NUCLEOTIDE SEQUENCE [LARGE SCALE GENOMIC DNA]</scope>
    <source>
        <strain evidence="5">cv. AM560-2</strain>
    </source>
</reference>
<proteinExistence type="predicted"/>
<dbReference type="Pfam" id="PF12552">
    <property type="entry name" value="DUF3741"/>
    <property type="match status" value="1"/>
</dbReference>
<dbReference type="Gramene" id="Manes.01G059400.6.v8.1">
    <property type="protein sequence ID" value="Manes.01G059400.6.v8.1.CDS"/>
    <property type="gene ID" value="Manes.01G059400.v8.1"/>
</dbReference>
<evidence type="ECO:0000259" key="3">
    <source>
        <dbReference type="Pfam" id="PF14309"/>
    </source>
</evidence>
<feature type="region of interest" description="Disordered" evidence="1">
    <location>
        <begin position="458"/>
        <end position="497"/>
    </location>
</feature>
<name>A0A2C9WI90_MANES</name>
<feature type="domain" description="DUF3741" evidence="2">
    <location>
        <begin position="244"/>
        <end position="288"/>
    </location>
</feature>
<feature type="domain" description="DUF4378" evidence="3">
    <location>
        <begin position="736"/>
        <end position="883"/>
    </location>
</feature>
<dbReference type="InterPro" id="IPR025486">
    <property type="entry name" value="DUF4378"/>
</dbReference>
<dbReference type="InterPro" id="IPR022212">
    <property type="entry name" value="DUF3741"/>
</dbReference>
<gene>
    <name evidence="4" type="ORF">MANES_01G059400v8</name>
</gene>
<sequence length="887" mass="100900">MEKESPKSNILKSPIFKSSSPKSPMPKSPIPKSPVAYEKYKSRCGYGLISFFNFRRCHSKKMISDTQSTSLNRNALGDGYVENGDEFHSYKDSHDKVNDKSMMLDSDGAQVEKIKGRDASIEQHKKKKVMTAKVENVKSDSEPVDDQSRNRGKAIKTSWRPHRFPKYSCHDISTVECSKPSHQNLADSERSSKPLESASSAEVLWHHKNENHCNCRSTDCMQHDRVNEINLQVNMNEATEAYINQKLIDGKHLGGDGINHQSKHFLEALEILNSNRDLFIKLLQDPNSLLVKHIEDLRESQAKKQENKSFIEAESSEQQIRNKRGCNLSKETGDCQPFQPGSESLQDCEDQRIGDDILQIHYGTRNLQQSAKSAFVALEQMKRKLMRSMGRVRKEQHLRLTNGPLHQKSIHVLEGFGQHGKATGLDSIDRDSPDKACSDFGGRTKSFSDIKRKDQLEKANEFDPVVKDESSASSSGQENLHLSTVKYPKRNKHDPFVEPRANVSESKIGSENFLRRQRTKTWDGVSSVPENDLFPMVRSRRRFPLYNNHQMVSLSENNWSDPNENKNCCSSPLRQNVETKCRDSEEITLPEVPSKPDSSHNNGIRPSTTTADTWEASGSMEFSREVSPMVNQSSTYSIDDYSSSPLNSRIFREFDTIRDKEEHPSPVSVLDQFLIEEISSPLNNEFQPAKRTRAVLRSELLLQIGIEEGCLADNHQSPPDSKINSSTSIKEYGSILEYISTVLQAHHFSWDELALTCHFSDQLQDQSLADEMDVCSNHFYDDHRLLSDYVNEVLADVNHCYLRCSPWLSFIKPIQQAMMTGNVARQVMKHVDWNLLLASTPQTLDQILANDLSKCRTWMDIRADVEGVVSEMTESLVEELMMEYALE</sequence>
<feature type="compositionally biased region" description="Basic and acidic residues" evidence="1">
    <location>
        <begin position="427"/>
        <end position="437"/>
    </location>
</feature>
<feature type="compositionally biased region" description="Polar residues" evidence="1">
    <location>
        <begin position="599"/>
        <end position="612"/>
    </location>
</feature>
<evidence type="ECO:0008006" key="6">
    <source>
        <dbReference type="Google" id="ProtNLM"/>
    </source>
</evidence>
<feature type="region of interest" description="Disordered" evidence="1">
    <location>
        <begin position="1"/>
        <end position="34"/>
    </location>
</feature>
<dbReference type="AlphaFoldDB" id="A0A2C9WI90"/>
<feature type="compositionally biased region" description="Basic and acidic residues" evidence="1">
    <location>
        <begin position="458"/>
        <end position="470"/>
    </location>
</feature>
<dbReference type="Proteomes" id="UP000091857">
    <property type="component" value="Chromosome 1"/>
</dbReference>
<evidence type="ECO:0000313" key="5">
    <source>
        <dbReference type="Proteomes" id="UP000091857"/>
    </source>
</evidence>